<evidence type="ECO:0000313" key="2">
    <source>
        <dbReference type="EMBL" id="EYC44552.1"/>
    </source>
</evidence>
<evidence type="ECO:0000256" key="1">
    <source>
        <dbReference type="SAM" id="Phobius"/>
    </source>
</evidence>
<accession>A0A016WZ94</accession>
<comment type="caution">
    <text evidence="2">The sequence shown here is derived from an EMBL/GenBank/DDBJ whole genome shotgun (WGS) entry which is preliminary data.</text>
</comment>
<evidence type="ECO:0000313" key="3">
    <source>
        <dbReference type="Proteomes" id="UP000024635"/>
    </source>
</evidence>
<organism evidence="2 3">
    <name type="scientific">Ancylostoma ceylanicum</name>
    <dbReference type="NCBI Taxonomy" id="53326"/>
    <lineage>
        <taxon>Eukaryota</taxon>
        <taxon>Metazoa</taxon>
        <taxon>Ecdysozoa</taxon>
        <taxon>Nematoda</taxon>
        <taxon>Chromadorea</taxon>
        <taxon>Rhabditida</taxon>
        <taxon>Rhabditina</taxon>
        <taxon>Rhabditomorpha</taxon>
        <taxon>Strongyloidea</taxon>
        <taxon>Ancylostomatidae</taxon>
        <taxon>Ancylostomatinae</taxon>
        <taxon>Ancylostoma</taxon>
    </lineage>
</organism>
<keyword evidence="1" id="KW-0812">Transmembrane</keyword>
<sequence length="156" mass="18074">MRCSPTFHSEIAMWFALTSLVSVIALSYGVPECPGLGDHTMEQDVKDDLIPKVLRYSLDQEVASISSVYECNLEKIAGEILADPYKRIQFLPDIGIYPLLYYIEERGEDNVRLMTHAALQNWLKNLKNLHYFNFGCNYRFEHGMHNYLCLFRTEAE</sequence>
<evidence type="ECO:0008006" key="4">
    <source>
        <dbReference type="Google" id="ProtNLM"/>
    </source>
</evidence>
<dbReference type="InterPro" id="IPR035109">
    <property type="entry name" value="ASPR"/>
</dbReference>
<dbReference type="EMBL" id="JARK01000057">
    <property type="protein sequence ID" value="EYC44552.1"/>
    <property type="molecule type" value="Genomic_DNA"/>
</dbReference>
<protein>
    <recommendedName>
        <fullName evidence="4">SCP domain-containing protein</fullName>
    </recommendedName>
</protein>
<keyword evidence="1" id="KW-0472">Membrane</keyword>
<name>A0A016WZ94_9BILA</name>
<gene>
    <name evidence="2" type="primary">Acey_s0457.g1799</name>
    <name evidence="2" type="synonym">ASPR-s0457.g1799</name>
    <name evidence="2" type="ORF">Y032_0457g1799</name>
</gene>
<dbReference type="Pfam" id="PF17641">
    <property type="entry name" value="ASPRs"/>
    <property type="match status" value="1"/>
</dbReference>
<keyword evidence="1" id="KW-1133">Transmembrane helix</keyword>
<keyword evidence="3" id="KW-1185">Reference proteome</keyword>
<feature type="transmembrane region" description="Helical" evidence="1">
    <location>
        <begin position="12"/>
        <end position="30"/>
    </location>
</feature>
<dbReference type="AlphaFoldDB" id="A0A016WZ94"/>
<proteinExistence type="predicted"/>
<reference evidence="3" key="1">
    <citation type="journal article" date="2015" name="Nat. Genet.">
        <title>The genome and transcriptome of the zoonotic hookworm Ancylostoma ceylanicum identify infection-specific gene families.</title>
        <authorList>
            <person name="Schwarz E.M."/>
            <person name="Hu Y."/>
            <person name="Antoshechkin I."/>
            <person name="Miller M.M."/>
            <person name="Sternberg P.W."/>
            <person name="Aroian R.V."/>
        </authorList>
    </citation>
    <scope>NUCLEOTIDE SEQUENCE</scope>
    <source>
        <strain evidence="3">HY135</strain>
    </source>
</reference>
<dbReference type="Proteomes" id="UP000024635">
    <property type="component" value="Unassembled WGS sequence"/>
</dbReference>